<dbReference type="PANTHER" id="PTHR11122:SF13">
    <property type="entry name" value="GLUCOSE-6-PHOSPHATE 1-EPIMERASE"/>
    <property type="match status" value="1"/>
</dbReference>
<reference evidence="8" key="1">
    <citation type="journal article" date="2021" name="J Fungi (Basel)">
        <title>Virulence traits and population genomics of the black yeast Aureobasidium melanogenum.</title>
        <authorList>
            <person name="Cernosa A."/>
            <person name="Sun X."/>
            <person name="Gostincar C."/>
            <person name="Fang C."/>
            <person name="Gunde-Cimerman N."/>
            <person name="Song Z."/>
        </authorList>
    </citation>
    <scope>NUCLEOTIDE SEQUENCE</scope>
    <source>
        <strain evidence="8">EXF-9911</strain>
    </source>
</reference>
<comment type="similarity">
    <text evidence="2">Belongs to the glucose-6-phosphate 1-epimerase family.</text>
</comment>
<name>A0A9P8EYA3_AURME</name>
<organism evidence="8 9">
    <name type="scientific">Aureobasidium melanogenum</name>
    <name type="common">Aureobasidium pullulans var. melanogenum</name>
    <dbReference type="NCBI Taxonomy" id="46634"/>
    <lineage>
        <taxon>Eukaryota</taxon>
        <taxon>Fungi</taxon>
        <taxon>Dikarya</taxon>
        <taxon>Ascomycota</taxon>
        <taxon>Pezizomycotina</taxon>
        <taxon>Dothideomycetes</taxon>
        <taxon>Dothideomycetidae</taxon>
        <taxon>Dothideales</taxon>
        <taxon>Saccotheciaceae</taxon>
        <taxon>Aureobasidium</taxon>
    </lineage>
</organism>
<dbReference type="EC" id="5.1.3.15" evidence="3"/>
<dbReference type="AlphaFoldDB" id="A0A9P8EYA3"/>
<feature type="non-terminal residue" evidence="8">
    <location>
        <position position="360"/>
    </location>
</feature>
<dbReference type="Proteomes" id="UP000779574">
    <property type="component" value="Unassembled WGS sequence"/>
</dbReference>
<dbReference type="Gene3D" id="2.70.98.10">
    <property type="match status" value="1"/>
</dbReference>
<dbReference type="GO" id="GO:0047938">
    <property type="term" value="F:glucose-6-phosphate 1-epimerase activity"/>
    <property type="evidence" value="ECO:0007669"/>
    <property type="project" value="UniProtKB-EC"/>
</dbReference>
<feature type="binding site" evidence="6">
    <location>
        <position position="74"/>
    </location>
    <ligand>
        <name>substrate</name>
    </ligand>
</feature>
<protein>
    <recommendedName>
        <fullName evidence="3">glucose-6-phosphate 1-epimerase</fullName>
        <ecNumber evidence="3">5.1.3.15</ecNumber>
    </recommendedName>
</protein>
<feature type="region of interest" description="Disordered" evidence="7">
    <location>
        <begin position="1"/>
        <end position="33"/>
    </location>
</feature>
<evidence type="ECO:0000256" key="2">
    <source>
        <dbReference type="ARBA" id="ARBA00005866"/>
    </source>
</evidence>
<dbReference type="CDD" id="cd09020">
    <property type="entry name" value="D-hex-6-P-epi_like"/>
    <property type="match status" value="1"/>
</dbReference>
<sequence length="360" mass="39306">MVDRAHKPSALSPSTTGPQPTVHSDGKKVTASLPSGDSVEVMLYGATVISWKSNGKENLWLSSAANMEGKKAIRGGVPVVFPNFGPAPKNHATSALPQHGFARISNWEYLGTTSSESGNQGKGSDDSIRLDFGLTPNNLSDDMRKAWSYDFSLQYSVTLSKDGLQTMLNVRNQGDKPFDFQTLFHTYFTVPDISKVKVTGLSGVRYIDKILNATEHDSKGNELRIEGTVDRVYKSFSQDTTSILVDDKPRLDVIRDNMQDTVIWNPWKEGAEAIADFEPKDGYKNMICVEAGAVNGWITLEAQDGFEAGQALKSHLDDNFTLDARAVVCSIDKVQNGIGVLICAAAKEAALLHAHPRLAW</sequence>
<feature type="binding site" evidence="6">
    <location>
        <position position="103"/>
    </location>
    <ligand>
        <name>substrate</name>
    </ligand>
</feature>
<proteinExistence type="inferred from homology"/>
<dbReference type="GO" id="GO:0005737">
    <property type="term" value="C:cytoplasm"/>
    <property type="evidence" value="ECO:0007669"/>
    <property type="project" value="TreeGrafter"/>
</dbReference>
<evidence type="ECO:0000256" key="6">
    <source>
        <dbReference type="PIRSR" id="PIRSR016020-2"/>
    </source>
</evidence>
<keyword evidence="4" id="KW-0413">Isomerase</keyword>
<dbReference type="EMBL" id="JAHFXF010000010">
    <property type="protein sequence ID" value="KAG9700719.1"/>
    <property type="molecule type" value="Genomic_DNA"/>
</dbReference>
<dbReference type="OrthoDB" id="1659429at2759"/>
<evidence type="ECO:0000313" key="8">
    <source>
        <dbReference type="EMBL" id="KAG9700719.1"/>
    </source>
</evidence>
<feature type="compositionally biased region" description="Polar residues" evidence="7">
    <location>
        <begin position="11"/>
        <end position="22"/>
    </location>
</feature>
<accession>A0A9P8EYA3</accession>
<dbReference type="GO" id="GO:0030246">
    <property type="term" value="F:carbohydrate binding"/>
    <property type="evidence" value="ECO:0007669"/>
    <property type="project" value="InterPro"/>
</dbReference>
<reference evidence="8" key="2">
    <citation type="submission" date="2021-08" db="EMBL/GenBank/DDBJ databases">
        <authorList>
            <person name="Gostincar C."/>
            <person name="Sun X."/>
            <person name="Song Z."/>
            <person name="Gunde-Cimerman N."/>
        </authorList>
    </citation>
    <scope>NUCLEOTIDE SEQUENCE</scope>
    <source>
        <strain evidence="8">EXF-9911</strain>
    </source>
</reference>
<evidence type="ECO:0000256" key="5">
    <source>
        <dbReference type="PIRSR" id="PIRSR016020-1"/>
    </source>
</evidence>
<dbReference type="SUPFAM" id="SSF74650">
    <property type="entry name" value="Galactose mutarotase-like"/>
    <property type="match status" value="1"/>
</dbReference>
<dbReference type="InterPro" id="IPR014718">
    <property type="entry name" value="GH-type_carb-bd"/>
</dbReference>
<feature type="active site" evidence="5">
    <location>
        <position position="290"/>
    </location>
</feature>
<evidence type="ECO:0000256" key="7">
    <source>
        <dbReference type="SAM" id="MobiDB-lite"/>
    </source>
</evidence>
<dbReference type="PANTHER" id="PTHR11122">
    <property type="entry name" value="APOSPORY-ASSOCIATED PROTEIN C-RELATED"/>
    <property type="match status" value="1"/>
</dbReference>
<evidence type="ECO:0000256" key="4">
    <source>
        <dbReference type="ARBA" id="ARBA00023235"/>
    </source>
</evidence>
<feature type="active site" evidence="5">
    <location>
        <position position="185"/>
    </location>
</feature>
<dbReference type="InterPro" id="IPR025532">
    <property type="entry name" value="G6P_1-epimerase"/>
</dbReference>
<dbReference type="InterPro" id="IPR011013">
    <property type="entry name" value="Gal_mutarotase_sf_dom"/>
</dbReference>
<comment type="caution">
    <text evidence="8">The sequence shown here is derived from an EMBL/GenBank/DDBJ whole genome shotgun (WGS) entry which is preliminary data.</text>
</comment>
<gene>
    <name evidence="8" type="ORF">KCU76_g565</name>
</gene>
<evidence type="ECO:0000313" key="9">
    <source>
        <dbReference type="Proteomes" id="UP000779574"/>
    </source>
</evidence>
<evidence type="ECO:0000256" key="3">
    <source>
        <dbReference type="ARBA" id="ARBA00012083"/>
    </source>
</evidence>
<feature type="binding site" evidence="6">
    <location>
        <position position="98"/>
    </location>
    <ligand>
        <name>substrate</name>
    </ligand>
</feature>
<evidence type="ECO:0000256" key="1">
    <source>
        <dbReference type="ARBA" id="ARBA00001096"/>
    </source>
</evidence>
<dbReference type="InterPro" id="IPR008183">
    <property type="entry name" value="Aldose_1/G6P_1-epimerase"/>
</dbReference>
<dbReference type="PIRSF" id="PIRSF016020">
    <property type="entry name" value="PHexose_mutarotase"/>
    <property type="match status" value="1"/>
</dbReference>
<comment type="catalytic activity">
    <reaction evidence="1">
        <text>alpha-D-glucose 6-phosphate = beta-D-glucose 6-phosphate</text>
        <dbReference type="Rhea" id="RHEA:16249"/>
        <dbReference type="ChEBI" id="CHEBI:58225"/>
        <dbReference type="ChEBI" id="CHEBI:58247"/>
        <dbReference type="EC" id="5.1.3.15"/>
    </reaction>
</comment>
<dbReference type="Pfam" id="PF01263">
    <property type="entry name" value="Aldose_epim"/>
    <property type="match status" value="1"/>
</dbReference>
<dbReference type="GO" id="GO:0005975">
    <property type="term" value="P:carbohydrate metabolic process"/>
    <property type="evidence" value="ECO:0007669"/>
    <property type="project" value="InterPro"/>
</dbReference>